<name>A0A4V6S771_9BURK</name>
<feature type="signal peptide" evidence="3">
    <location>
        <begin position="1"/>
        <end position="26"/>
    </location>
</feature>
<protein>
    <submittedName>
        <fullName evidence="6">Alpha-2-macroglobulin</fullName>
    </submittedName>
</protein>
<feature type="domain" description="Alpha-2-macroglobulin bait region" evidence="4">
    <location>
        <begin position="1064"/>
        <end position="1247"/>
    </location>
</feature>
<dbReference type="SMART" id="SM01359">
    <property type="entry name" value="A2M_N_2"/>
    <property type="match status" value="1"/>
</dbReference>
<proteinExistence type="inferred from homology"/>
<dbReference type="Pfam" id="PF00207">
    <property type="entry name" value="A2M"/>
    <property type="match status" value="1"/>
</dbReference>
<dbReference type="InterPro" id="IPR041246">
    <property type="entry name" value="Bact_MG10"/>
</dbReference>
<dbReference type="Pfam" id="PF01835">
    <property type="entry name" value="MG2"/>
    <property type="match status" value="1"/>
</dbReference>
<evidence type="ECO:0000256" key="3">
    <source>
        <dbReference type="SAM" id="SignalP"/>
    </source>
</evidence>
<feature type="chain" id="PRO_5020388752" evidence="3">
    <location>
        <begin position="27"/>
        <end position="2019"/>
    </location>
</feature>
<dbReference type="GO" id="GO:0004866">
    <property type="term" value="F:endopeptidase inhibitor activity"/>
    <property type="evidence" value="ECO:0007669"/>
    <property type="project" value="InterPro"/>
</dbReference>
<dbReference type="OrthoDB" id="9767116at2"/>
<dbReference type="RefSeq" id="WP_136407127.1">
    <property type="nucleotide sequence ID" value="NZ_SSWX01000017.1"/>
</dbReference>
<evidence type="ECO:0000259" key="4">
    <source>
        <dbReference type="SMART" id="SM01359"/>
    </source>
</evidence>
<feature type="region of interest" description="Disordered" evidence="2">
    <location>
        <begin position="1793"/>
        <end position="1815"/>
    </location>
</feature>
<feature type="region of interest" description="Disordered" evidence="2">
    <location>
        <begin position="837"/>
        <end position="857"/>
    </location>
</feature>
<evidence type="ECO:0000256" key="1">
    <source>
        <dbReference type="ARBA" id="ARBA00010556"/>
    </source>
</evidence>
<dbReference type="Pfam" id="PF11974">
    <property type="entry name" value="bMG3"/>
    <property type="match status" value="1"/>
</dbReference>
<dbReference type="Pfam" id="PF07703">
    <property type="entry name" value="A2M_BRD"/>
    <property type="match status" value="1"/>
</dbReference>
<dbReference type="InterPro" id="IPR001599">
    <property type="entry name" value="Macroglobln_a2"/>
</dbReference>
<accession>A0A4V6S771</accession>
<reference evidence="6 7" key="1">
    <citation type="submission" date="2019-04" db="EMBL/GenBank/DDBJ databases">
        <title>Lampropedia sp YIM MLB12 draf genome.</title>
        <authorList>
            <person name="Wang Y.-X."/>
        </authorList>
    </citation>
    <scope>NUCLEOTIDE SEQUENCE [LARGE SCALE GENOMIC DNA]</scope>
    <source>
        <strain evidence="6 7">YIM MLB12</strain>
    </source>
</reference>
<comment type="caution">
    <text evidence="6">The sequence shown here is derived from an EMBL/GenBank/DDBJ whole genome shotgun (WGS) entry which is preliminary data.</text>
</comment>
<dbReference type="InterPro" id="IPR021868">
    <property type="entry name" value="Alpha_2_Macroglob_MG3"/>
</dbReference>
<organism evidence="6 7">
    <name type="scientific">Lampropedia aestuarii</name>
    <dbReference type="NCBI Taxonomy" id="2562762"/>
    <lineage>
        <taxon>Bacteria</taxon>
        <taxon>Pseudomonadati</taxon>
        <taxon>Pseudomonadota</taxon>
        <taxon>Betaproteobacteria</taxon>
        <taxon>Burkholderiales</taxon>
        <taxon>Comamonadaceae</taxon>
        <taxon>Lampropedia</taxon>
    </lineage>
</organism>
<dbReference type="Pfam" id="PF17973">
    <property type="entry name" value="bMG10"/>
    <property type="match status" value="1"/>
</dbReference>
<dbReference type="EMBL" id="SSWX01000017">
    <property type="protein sequence ID" value="THJ32182.1"/>
    <property type="molecule type" value="Genomic_DNA"/>
</dbReference>
<evidence type="ECO:0000259" key="5">
    <source>
        <dbReference type="SMART" id="SM01360"/>
    </source>
</evidence>
<comment type="similarity">
    <text evidence="1">Belongs to the protease inhibitor I39 (alpha-2-macroglobulin) family. Bacterial alpha-2-macroglobulin subfamily.</text>
</comment>
<gene>
    <name evidence="6" type="ORF">E8K88_13120</name>
</gene>
<keyword evidence="7" id="KW-1185">Reference proteome</keyword>
<evidence type="ECO:0000313" key="6">
    <source>
        <dbReference type="EMBL" id="THJ32182.1"/>
    </source>
</evidence>
<dbReference type="InterPro" id="IPR011625">
    <property type="entry name" value="A2M_N_BRD"/>
</dbReference>
<sequence>MAFSLHPSTRKLAVGLSVLYAGLSQAATIQSITPSGRVSDAVQVVVTMQKAAVPLGQPTATAPVQVHCNGQEAAGSGRWIDERRWVFDFTKPIGGGELCSVQSNAAFKDLDGAGLAATKAHNFNTGGPAVEHILPYRWDGAIDEEQQFLLYLNSPVDLASIASRSWCQTKDVGERIPVRILSEAERSTLLELVDSRYDGDAQANDKNTVALACQRRLTAGTDMTLVWGKGIAAPNGLKTEEAQTFEYTVRAPFEATFSCQREQASEPCIPVLPFELRLSADVDMRWIEQFQLQHDKQSWQPSVQIRDEWGYSDGQSITLSQWQDNPVAYQGQAFNTVVFEGPFPEQAQLSLSLPEGLQDEAGRPLENAAAYPLTVKTGNAPALAKFPTGNFAIIEPFAEGYHERALLPITLRRVEAPLPITILPVQSDAEIIEWMFLTERFSPGNFVSRTFAEEAGIRDLPIMNKKEADEREPSYIEARAISLLNGVAGTEKQTIPASSNNKDRAATEVVGIPLKPGFQVVEAASPALGQALLDPDYASARVLYARTSVLVTNLAVHFKLGGENSLAWVTSLDSGLPVANAKVQINRCDGSVVANATTDSEGIARFDEIKGPPSECRRDGNYWNSRAYMISARSADGEDMGLVWSDWTRGIEPWRFNVPTSSPYYSAHESVAHTVLDRSLLRAGETVSMKHFVRAQTLNGFAAPAQDELPAKMVVRHIGSGKEYEQELEWNTAGNSTASAVSELKLPQSAALGQYMVTLQGERYTNSYSTSSFRVEEFRLPVFEGSMTPVGNATLVGVDSVDMNVQLGYVSGGAAADWPVQISAMLEPRTLRFDNYPSYSFDAPNPSNSEQDDAADNNASTQLDAQRKHLLLDKKALRLNKEGSATFTINGLKPTAQDGSNGLSNLRVEATFEDPNGEMQTITSVRPWWPSDTLVGIATDSWISVKKPLLVRTIVLSPDGSPRANTPVTVRALAHTTLTTRKRMVGGFYKYEHHYESKDLGTVCQGTSDASGRFACTANLQEPGQIELVAQVQDSAKQTFAAATQVWVTREGEMWFDSEASDRMDILPEKPNYEPGETARFQVRMPYRKAQALVAVEREGILETHVIELSGQDPSFTLKVGEAWAPNMYVSVLAVRGRLRDVPWYSFFTWGFRSPIVWWQAWRNDTGEAVAPTAMVDLSKPSHRFGVAAIKVGYEGHRIQVSVKADKDKYAIRDTAKLTIEARLPNGKPAANAEVALAVVDKALLELSANPTWDLLSAMMQTRGWGVVTSTAQMEVLGRRHYGRKSAPAGGGGGSGADGTTRELFDTLVSWQPRIQLDANGKAVVDVKLNDSLTTFHAQAIASEGEQFFGSGSSELVVSQDLQIISGLPPVVRAGDAYDARFTIRNSSDKAMTVQVSGQQNEASLAASTVEIPSGGAQTVQWRVTAPALHSAAPQGAIVWELQADTQGSGPAFSDSLKITQTLLPAVPVTVRQASLRQLTAPLQVQASVPAGAVEGSGHLQIDAQASLAGDILPGLQRWWNWYPYTCLEQRYSKAIGLMDQDLFDIAEADLPSYLDSQGLASFFPPRRPDSGSIYLTAHLLALDAVMQSLDEDSMRMDEASRSTMIEALTNVVEGRLERPYESVRNNRTVDRLFVIAALSAQDAASPSMLESMQITPQRLPTHALLDWLQILKNLPGIAQRAQHLQVVEQELRSRLMLTGGAILFTTEKNDNWWWMMQNGDSNAARLLLLTADLPSWHDDMGGLASGLLARQKNGNWGTTTANIWGQLALRTFAQLHESEPVTGQLEASYAGDKQERAWAPQPAASGNAASRPVNTSTDKLRMDFAWPDAIALLGDSQSTTTLSIEQFGMGKPWVTISALAAVPITEPVSSGLRVEKTITPIQQAQAGVWQQGDIYRVTLTVHSNVEVGMTALTDPIPSGSTILGSGLGRDASIATSTNKDEDENNTNRWSIAWEERKMDVMRVYYYGLPQGATRYQYTVRLNQPGSFFLPPTRAEALYMPQVFAETPNQAMTIGDLPR</sequence>
<dbReference type="SMART" id="SM01360">
    <property type="entry name" value="A2M"/>
    <property type="match status" value="1"/>
</dbReference>
<keyword evidence="3" id="KW-0732">Signal</keyword>
<dbReference type="Gene3D" id="2.60.40.1930">
    <property type="match status" value="1"/>
</dbReference>
<dbReference type="InterPro" id="IPR051802">
    <property type="entry name" value="YfhM-like"/>
</dbReference>
<evidence type="ECO:0000256" key="2">
    <source>
        <dbReference type="SAM" id="MobiDB-lite"/>
    </source>
</evidence>
<dbReference type="PANTHER" id="PTHR40094:SF1">
    <property type="entry name" value="UBIQUITIN DOMAIN-CONTAINING PROTEIN"/>
    <property type="match status" value="1"/>
</dbReference>
<dbReference type="PANTHER" id="PTHR40094">
    <property type="entry name" value="ALPHA-2-MACROGLOBULIN HOMOLOG"/>
    <property type="match status" value="1"/>
</dbReference>
<dbReference type="InterPro" id="IPR002890">
    <property type="entry name" value="MG2"/>
</dbReference>
<dbReference type="Proteomes" id="UP000306236">
    <property type="component" value="Unassembled WGS sequence"/>
</dbReference>
<evidence type="ECO:0000313" key="7">
    <source>
        <dbReference type="Proteomes" id="UP000306236"/>
    </source>
</evidence>
<feature type="domain" description="Alpha-2-macroglobulin" evidence="5">
    <location>
        <begin position="1310"/>
        <end position="1398"/>
    </location>
</feature>